<comment type="caution">
    <text evidence="1">The sequence shown here is derived from an EMBL/GenBank/DDBJ whole genome shotgun (WGS) entry which is preliminary data.</text>
</comment>
<accession>A0A0L9YAM5</accession>
<dbReference type="RefSeq" id="WP_053342122.1">
    <property type="nucleotide sequence ID" value="NZ_LFQW01000008.1"/>
</dbReference>
<proteinExistence type="predicted"/>
<dbReference type="OrthoDB" id="9802430at2"/>
<dbReference type="EMBL" id="SWOV01000014">
    <property type="protein sequence ID" value="NFF87657.1"/>
    <property type="molecule type" value="Genomic_DNA"/>
</dbReference>
<gene>
    <name evidence="1" type="ORF">FC774_07185</name>
</gene>
<sequence length="103" mass="12009">MSFKDIVQNDLDNTFFNSSEFGEEHIIDRKVFNVVIDNETLKDRNKKEYDGILQADLLYYIKADDIGELKTNELQYFDGVAYNVFDVKLDNGVYEVILQSNIN</sequence>
<reference evidence="1 2" key="1">
    <citation type="submission" date="2019-04" db="EMBL/GenBank/DDBJ databases">
        <title>Genome sequencing of Clostridium botulinum Groups I-IV and Clostridium butyricum.</title>
        <authorList>
            <person name="Brunt J."/>
            <person name="Van Vliet A.H.M."/>
            <person name="Stringer S.C."/>
            <person name="Carter A.T."/>
            <person name="Peck M.W."/>
        </authorList>
    </citation>
    <scope>NUCLEOTIDE SEQUENCE [LARGE SCALE GENOMIC DNA]</scope>
    <source>
        <strain evidence="1 2">1605</strain>
    </source>
</reference>
<dbReference type="Proteomes" id="UP000476820">
    <property type="component" value="Unassembled WGS sequence"/>
</dbReference>
<protein>
    <submittedName>
        <fullName evidence="1">Uncharacterized protein</fullName>
    </submittedName>
</protein>
<organism evidence="1 2">
    <name type="scientific">Clostridium botulinum</name>
    <dbReference type="NCBI Taxonomy" id="1491"/>
    <lineage>
        <taxon>Bacteria</taxon>
        <taxon>Bacillati</taxon>
        <taxon>Bacillota</taxon>
        <taxon>Clostridia</taxon>
        <taxon>Eubacteriales</taxon>
        <taxon>Clostridiaceae</taxon>
        <taxon>Clostridium</taxon>
    </lineage>
</organism>
<evidence type="ECO:0000313" key="1">
    <source>
        <dbReference type="EMBL" id="NFF87657.1"/>
    </source>
</evidence>
<name>A0A0L9YAM5_CLOBO</name>
<dbReference type="AlphaFoldDB" id="A0A0L9YAM5"/>
<evidence type="ECO:0000313" key="2">
    <source>
        <dbReference type="Proteomes" id="UP000476820"/>
    </source>
</evidence>